<evidence type="ECO:0000259" key="2">
    <source>
        <dbReference type="Pfam" id="PF00149"/>
    </source>
</evidence>
<keyword evidence="1" id="KW-0812">Transmembrane</keyword>
<dbReference type="FunFam" id="3.60.21.10:FF:000054">
    <property type="entry name" value="DCR2p Phosphoesterase"/>
    <property type="match status" value="1"/>
</dbReference>
<dbReference type="OrthoDB" id="783096at2759"/>
<dbReference type="CDD" id="cd07383">
    <property type="entry name" value="MPP_Dcr2"/>
    <property type="match status" value="1"/>
</dbReference>
<dbReference type="AlphaFoldDB" id="A0A7G3ZI72"/>
<keyword evidence="1" id="KW-1133">Transmembrane helix</keyword>
<evidence type="ECO:0000256" key="1">
    <source>
        <dbReference type="SAM" id="Phobius"/>
    </source>
</evidence>
<dbReference type="Pfam" id="PF00149">
    <property type="entry name" value="Metallophos"/>
    <property type="match status" value="1"/>
</dbReference>
<gene>
    <name evidence="3" type="ORF">HG536_0E01190</name>
</gene>
<protein>
    <recommendedName>
        <fullName evidence="2">Calcineurin-like phosphoesterase domain-containing protein</fullName>
    </recommendedName>
</protein>
<name>A0A7G3ZI72_9SACH</name>
<dbReference type="Gene3D" id="3.60.21.10">
    <property type="match status" value="1"/>
</dbReference>
<accession>A0A7G3ZI72</accession>
<dbReference type="GO" id="GO:0004721">
    <property type="term" value="F:phosphoprotein phosphatase activity"/>
    <property type="evidence" value="ECO:0007669"/>
    <property type="project" value="TreeGrafter"/>
</dbReference>
<evidence type="ECO:0000313" key="4">
    <source>
        <dbReference type="Proteomes" id="UP000515788"/>
    </source>
</evidence>
<organism evidence="3 4">
    <name type="scientific">Torulaspora globosa</name>
    <dbReference type="NCBI Taxonomy" id="48254"/>
    <lineage>
        <taxon>Eukaryota</taxon>
        <taxon>Fungi</taxon>
        <taxon>Dikarya</taxon>
        <taxon>Ascomycota</taxon>
        <taxon>Saccharomycotina</taxon>
        <taxon>Saccharomycetes</taxon>
        <taxon>Saccharomycetales</taxon>
        <taxon>Saccharomycetaceae</taxon>
        <taxon>Torulaspora</taxon>
    </lineage>
</organism>
<dbReference type="GO" id="GO:0005737">
    <property type="term" value="C:cytoplasm"/>
    <property type="evidence" value="ECO:0007669"/>
    <property type="project" value="TreeGrafter"/>
</dbReference>
<keyword evidence="4" id="KW-1185">Reference proteome</keyword>
<feature type="domain" description="Calcineurin-like phosphoesterase" evidence="2">
    <location>
        <begin position="228"/>
        <end position="486"/>
    </location>
</feature>
<evidence type="ECO:0000313" key="3">
    <source>
        <dbReference type="EMBL" id="QLL33208.1"/>
    </source>
</evidence>
<dbReference type="KEGG" id="tgb:HG536_0E01190"/>
<dbReference type="PANTHER" id="PTHR32440">
    <property type="entry name" value="PHOSPHATASE DCR2-RELATED-RELATED"/>
    <property type="match status" value="1"/>
</dbReference>
<keyword evidence="1" id="KW-0472">Membrane</keyword>
<reference evidence="3 4" key="1">
    <citation type="submission" date="2020-06" db="EMBL/GenBank/DDBJ databases">
        <title>The yeast mating-type switching endonuclease HO is a domesticated member of an unorthodox homing genetic element family.</title>
        <authorList>
            <person name="Coughlan A.Y."/>
            <person name="Lombardi L."/>
            <person name="Braun-Galleani S."/>
            <person name="Martos A.R."/>
            <person name="Galeote V."/>
            <person name="Bigey F."/>
            <person name="Dequin S."/>
            <person name="Byrne K.P."/>
            <person name="Wolfe K.H."/>
        </authorList>
    </citation>
    <scope>NUCLEOTIDE SEQUENCE [LARGE SCALE GENOMIC DNA]</scope>
    <source>
        <strain evidence="3 4">CBS764</strain>
    </source>
</reference>
<sequence>MRWLSRRYWRYLTYLLGIVVLKCVIQSLYSRRQGTTPESVNGDVKEEDLGSQIVVNVGKIDCFHVGRLWNHCYGTRQAAVVNTAYTTRKIIRKDLKSSLGYRWFGTSEFLFYDVLPLSFVSELDEEVLRDFNIVTSVGNSGGTKMVDNLHISLEPLSLAAVSQDKPILSGINVLFGEDCLDPRPDWHLDKSWKVENKRFPSYLTYRYLKLPESANHVRRLTVKEDGKFKIVQLADLHFATGKSQCRDEYPKHAECDADSKTMHFIEKVLDIESPDMVVYTGDQIMGDQSIQDSETSLMKALAPVIERKIPWALIWGNHDDEGSLTRWELSKLARTLPYSLFTIGPKDTADNSFGVGNYFHQVFDSNGKNALITLYFLDSHKYSTMGKVYPGYDWIKEAQWDYLRQSYDQKLKLTASEDESAHLSMAFFHIPLPEYLNIDSRRSPGTRNPFVGSLKEGVTAPKYNSGGIDTLNYLGVDITSCGHDHCNDYCLLDDSTSKKIWLCFGGGAGEGGYAGYGGTERRIRTFQLDTKEGNIYTWKRLNGSPSETFDHQLVLKHGVPNAE</sequence>
<dbReference type="SUPFAM" id="SSF56300">
    <property type="entry name" value="Metallo-dependent phosphatases"/>
    <property type="match status" value="1"/>
</dbReference>
<dbReference type="InterPro" id="IPR004843">
    <property type="entry name" value="Calcineurin-like_PHP"/>
</dbReference>
<dbReference type="PANTHER" id="PTHR32440:SF0">
    <property type="entry name" value="PHOSPHATASE DCR2-RELATED"/>
    <property type="match status" value="1"/>
</dbReference>
<dbReference type="EMBL" id="CP059250">
    <property type="protein sequence ID" value="QLL33208.1"/>
    <property type="molecule type" value="Genomic_DNA"/>
</dbReference>
<feature type="transmembrane region" description="Helical" evidence="1">
    <location>
        <begin position="12"/>
        <end position="29"/>
    </location>
</feature>
<proteinExistence type="predicted"/>
<dbReference type="RefSeq" id="XP_037139882.1">
    <property type="nucleotide sequence ID" value="XM_037283986.1"/>
</dbReference>
<dbReference type="InterPro" id="IPR029052">
    <property type="entry name" value="Metallo-depent_PP-like"/>
</dbReference>
<dbReference type="GeneID" id="59326404"/>
<dbReference type="Proteomes" id="UP000515788">
    <property type="component" value="Chromosome 5"/>
</dbReference>